<dbReference type="EC" id="2.3.1.129" evidence="6"/>
<dbReference type="AlphaFoldDB" id="A0A2S5TBQ4"/>
<dbReference type="Gene3D" id="2.160.10.10">
    <property type="entry name" value="Hexapeptide repeat proteins"/>
    <property type="match status" value="1"/>
</dbReference>
<dbReference type="Pfam" id="PF00132">
    <property type="entry name" value="Hexapep"/>
    <property type="match status" value="1"/>
</dbReference>
<dbReference type="Gene3D" id="1.20.1180.10">
    <property type="entry name" value="Udp N-acetylglucosamine O-acyltransferase, C-terminal domain"/>
    <property type="match status" value="1"/>
</dbReference>
<comment type="pathway">
    <text evidence="6">Glycolipid biosynthesis; lipid IV(A) biosynthesis; lipid IV(A) from (3R)-3-hydroxytetradecanoyl-[acyl-carrier-protein] and UDP-N-acetyl-alpha-D-glucosamine: step 1/6.</text>
</comment>
<sequence>MSTRIHPTAIVDAGARLHPTVEVGPYTVIGADVEIGENSWIGPHVVLRGPMKIGRDNRIFQFSSIGEISQDKTARYDDATSVEIGDGNTIREYVTIQRGTLKDTGVTRVGNDNWIMANVHIAHDCVVGSHTILANGTTLAGHITIEDYAGLGGYTLVHQFCRIGAHAFTGGGTVVLRDLPPFVIAEGQPARPRGINSEGLKRRGFTAEQIDQIKDAYKLIYMSGSIMAEVKEKLAEMARSSEHAGAMLRFIETSKRSLSR</sequence>
<dbReference type="GO" id="GO:0009245">
    <property type="term" value="P:lipid A biosynthetic process"/>
    <property type="evidence" value="ECO:0007669"/>
    <property type="project" value="UniProtKB-UniRule"/>
</dbReference>
<evidence type="ECO:0000256" key="6">
    <source>
        <dbReference type="HAMAP-Rule" id="MF_00387"/>
    </source>
</evidence>
<proteinExistence type="inferred from homology"/>
<dbReference type="InterPro" id="IPR001451">
    <property type="entry name" value="Hexapep"/>
</dbReference>
<comment type="catalytic activity">
    <reaction evidence="6">
        <text>a (3R)-hydroxyacyl-[ACP] + UDP-N-acetyl-alpha-D-glucosamine = a UDP-3-O-[(3R)-3-hydroxyacyl]-N-acetyl-alpha-D-glucosamine + holo-[ACP]</text>
        <dbReference type="Rhea" id="RHEA:67812"/>
        <dbReference type="Rhea" id="RHEA-COMP:9685"/>
        <dbReference type="Rhea" id="RHEA-COMP:9945"/>
        <dbReference type="ChEBI" id="CHEBI:57705"/>
        <dbReference type="ChEBI" id="CHEBI:64479"/>
        <dbReference type="ChEBI" id="CHEBI:78827"/>
        <dbReference type="ChEBI" id="CHEBI:173225"/>
        <dbReference type="EC" id="2.3.1.129"/>
    </reaction>
</comment>
<dbReference type="GO" id="GO:0005737">
    <property type="term" value="C:cytoplasm"/>
    <property type="evidence" value="ECO:0007669"/>
    <property type="project" value="UniProtKB-SubCell"/>
</dbReference>
<comment type="similarity">
    <text evidence="6">Belongs to the transferase hexapeptide repeat family. LpxA subfamily.</text>
</comment>
<evidence type="ECO:0000256" key="2">
    <source>
        <dbReference type="ARBA" id="ARBA00022556"/>
    </source>
</evidence>
<comment type="caution">
    <text evidence="8">The sequence shown here is derived from an EMBL/GenBank/DDBJ whole genome shotgun (WGS) entry which is preliminary data.</text>
</comment>
<keyword evidence="1 6" id="KW-0444">Lipid biosynthesis</keyword>
<dbReference type="PANTHER" id="PTHR43480:SF1">
    <property type="entry name" value="ACYL-[ACYL-CARRIER-PROTEIN]--UDP-N-ACETYLGLUCOSAMINE O-ACYLTRANSFERASE, MITOCHONDRIAL-RELATED"/>
    <property type="match status" value="1"/>
</dbReference>
<keyword evidence="3 6" id="KW-0808">Transferase</keyword>
<dbReference type="PIRSF" id="PIRSF000456">
    <property type="entry name" value="UDP-GlcNAc_acltr"/>
    <property type="match status" value="1"/>
</dbReference>
<comment type="function">
    <text evidence="6">Involved in the biosynthesis of lipid A, a phosphorylated glycolipid that anchors the lipopolysaccharide to the outer membrane of the cell.</text>
</comment>
<dbReference type="UniPathway" id="UPA00359">
    <property type="reaction ID" value="UER00477"/>
</dbReference>
<evidence type="ECO:0000256" key="3">
    <source>
        <dbReference type="ARBA" id="ARBA00022679"/>
    </source>
</evidence>
<dbReference type="InterPro" id="IPR037157">
    <property type="entry name" value="Acetyltransf_C_sf"/>
</dbReference>
<reference evidence="8 9" key="1">
    <citation type="submission" date="2018-02" db="EMBL/GenBank/DDBJ databases">
        <title>Genome sequencing of Solimonas sp. HR-BB.</title>
        <authorList>
            <person name="Lee Y."/>
            <person name="Jeon C.O."/>
        </authorList>
    </citation>
    <scope>NUCLEOTIDE SEQUENCE [LARGE SCALE GENOMIC DNA]</scope>
    <source>
        <strain evidence="8 9">HR-BB</strain>
    </source>
</reference>
<keyword evidence="6" id="KW-0963">Cytoplasm</keyword>
<gene>
    <name evidence="6" type="primary">lpxA</name>
    <name evidence="8" type="ORF">C3942_19375</name>
</gene>
<keyword evidence="5 6" id="KW-0012">Acyltransferase</keyword>
<name>A0A2S5TBQ4_9GAMM</name>
<dbReference type="InterPro" id="IPR010137">
    <property type="entry name" value="Lipid_A_LpxA"/>
</dbReference>
<keyword evidence="9" id="KW-1185">Reference proteome</keyword>
<comment type="subcellular location">
    <subcellularLocation>
        <location evidence="6">Cytoplasm</location>
    </subcellularLocation>
</comment>
<evidence type="ECO:0000256" key="4">
    <source>
        <dbReference type="ARBA" id="ARBA00023098"/>
    </source>
</evidence>
<dbReference type="PANTHER" id="PTHR43480">
    <property type="entry name" value="ACYL-[ACYL-CARRIER-PROTEIN]--UDP-N-ACETYLGLUCOSAMINE O-ACYLTRANSFERASE"/>
    <property type="match status" value="1"/>
</dbReference>
<evidence type="ECO:0000259" key="7">
    <source>
        <dbReference type="Pfam" id="PF13720"/>
    </source>
</evidence>
<protein>
    <recommendedName>
        <fullName evidence="6">Acyl-[acyl-carrier-protein]--UDP-N-acetylglucosamine O-acyltransferase</fullName>
        <shortName evidence="6">UDP-N-acetylglucosamine acyltransferase</shortName>
        <ecNumber evidence="6">2.3.1.129</ecNumber>
    </recommendedName>
</protein>
<dbReference type="SUPFAM" id="SSF51161">
    <property type="entry name" value="Trimeric LpxA-like enzymes"/>
    <property type="match status" value="1"/>
</dbReference>
<evidence type="ECO:0000256" key="5">
    <source>
        <dbReference type="ARBA" id="ARBA00023315"/>
    </source>
</evidence>
<dbReference type="InterPro" id="IPR029098">
    <property type="entry name" value="Acetyltransf_C"/>
</dbReference>
<dbReference type="CDD" id="cd03351">
    <property type="entry name" value="LbH_UDP-GlcNAc_AT"/>
    <property type="match status" value="1"/>
</dbReference>
<keyword evidence="2 6" id="KW-0441">Lipid A biosynthesis</keyword>
<dbReference type="NCBIfam" id="NF003657">
    <property type="entry name" value="PRK05289.1"/>
    <property type="match status" value="1"/>
</dbReference>
<dbReference type="InterPro" id="IPR011004">
    <property type="entry name" value="Trimer_LpxA-like_sf"/>
</dbReference>
<dbReference type="OrthoDB" id="9807278at2"/>
<dbReference type="Proteomes" id="UP000238220">
    <property type="component" value="Unassembled WGS sequence"/>
</dbReference>
<dbReference type="GO" id="GO:0008780">
    <property type="term" value="F:acyl-[acyl-carrier-protein]-UDP-N-acetylglucosamine O-acyltransferase activity"/>
    <property type="evidence" value="ECO:0007669"/>
    <property type="project" value="UniProtKB-UniRule"/>
</dbReference>
<feature type="domain" description="UDP N-acetylglucosamine O-acyltransferase C-terminal" evidence="7">
    <location>
        <begin position="178"/>
        <end position="258"/>
    </location>
</feature>
<dbReference type="RefSeq" id="WP_104232023.1">
    <property type="nucleotide sequence ID" value="NZ_PSNW01000014.1"/>
</dbReference>
<comment type="subunit">
    <text evidence="6">Homotrimer.</text>
</comment>
<accession>A0A2S5TBQ4</accession>
<evidence type="ECO:0000313" key="8">
    <source>
        <dbReference type="EMBL" id="PPE72268.1"/>
    </source>
</evidence>
<dbReference type="HAMAP" id="MF_00387">
    <property type="entry name" value="LpxA"/>
    <property type="match status" value="1"/>
</dbReference>
<keyword evidence="6" id="KW-0677">Repeat</keyword>
<evidence type="ECO:0000256" key="1">
    <source>
        <dbReference type="ARBA" id="ARBA00022516"/>
    </source>
</evidence>
<dbReference type="GO" id="GO:0016020">
    <property type="term" value="C:membrane"/>
    <property type="evidence" value="ECO:0007669"/>
    <property type="project" value="GOC"/>
</dbReference>
<dbReference type="EMBL" id="PSNW01000014">
    <property type="protein sequence ID" value="PPE72268.1"/>
    <property type="molecule type" value="Genomic_DNA"/>
</dbReference>
<keyword evidence="4 6" id="KW-0443">Lipid metabolism</keyword>
<dbReference type="NCBIfam" id="TIGR01852">
    <property type="entry name" value="lipid_A_lpxA"/>
    <property type="match status" value="1"/>
</dbReference>
<organism evidence="8 9">
    <name type="scientific">Solimonas fluminis</name>
    <dbReference type="NCBI Taxonomy" id="2086571"/>
    <lineage>
        <taxon>Bacteria</taxon>
        <taxon>Pseudomonadati</taxon>
        <taxon>Pseudomonadota</taxon>
        <taxon>Gammaproteobacteria</taxon>
        <taxon>Nevskiales</taxon>
        <taxon>Nevskiaceae</taxon>
        <taxon>Solimonas</taxon>
    </lineage>
</organism>
<dbReference type="Pfam" id="PF13720">
    <property type="entry name" value="Acetyltransf_11"/>
    <property type="match status" value="1"/>
</dbReference>
<evidence type="ECO:0000313" key="9">
    <source>
        <dbReference type="Proteomes" id="UP000238220"/>
    </source>
</evidence>